<dbReference type="InterPro" id="IPR005113">
    <property type="entry name" value="uDENN_dom"/>
</dbReference>
<dbReference type="PANTHER" id="PTHR13196">
    <property type="entry name" value="DENN DOMAIN-CONTAINING"/>
    <property type="match status" value="1"/>
</dbReference>
<dbReference type="InterPro" id="IPR043153">
    <property type="entry name" value="DENN_C"/>
</dbReference>
<feature type="non-terminal residue" evidence="6">
    <location>
        <position position="893"/>
    </location>
</feature>
<sequence>MGSRIKENPERTFYWFFEASSPIAKDKDPEVLLQYPEDFNDEESLQILPQFCFPYDVERARDAHVVQNFTFVLTDLEGNQRFGFCRLTTGSKSCLCILSYLPWFEVFYKLLNSLADYLTKGQRNEMLQLLSVLYEHSVPQEGNPIILQFLPYFIAPDAGSLPTIPENRNLTELVVSMDVDNMLNLYASLLFERRIILTSCKLSTLTACVHASTAMLYPMYWQHIYIPVIPPQLLDYCCAPMPYLIGVHSSLIEKVRSKALDDVVIINIDTNTLESPFQDRSKLPMDIMSQLKMRLKKQSSSTGDGVARAFLRAQALLFGSYREALIAEADGQIAFNEEAFLNHGSDSMRAFLQDAVHLQLFKQFIDNRLEKLNAGQGFSDIFEEEITRCSLQTGGNKSCQHFVENFKKGSGVLIHTVKSRANPTVKNIYKYAKGHAKLGLKGMKSRLRNKDEERHLQRGGSLRLDQQLAPQFQRRVQSDCLQSRLPITQHFGQSRPRRPTRRYTSPLEEGITVQEPGTCGLDLDSDDRCHDGREQMTLSAQSEPLEEIDGFLFSKSGDMDLLGEIFETLNTQSSQERGLLYGTRSLDVFSDGTDYVNRVRSITPSEESLTSPLWHITTDTDWELEEEDEMSLEASSTEEIASSEPPPAKSEKEPPSPNMLVVPAVPGASSDTGDKLSKRNSGMWDRGVSEDENSRKSMEGNTCVEKSPSASSSTSGIPWEIGKQTVEEDAEEPLRLDQAEPESTGRARRPSGEGGSDQPPQEVAAPCPKITLEQEVSPQVASHLRGEERPPVGNPNLRTPRVLSTVALFQSKATEVKFDTYRPALARFYGIKRGVETPQEKVHKAPIPDPPQKVKSLTTRLAEELPDQQEGCPAEESMPTLKKVSELKKRFEA</sequence>
<dbReference type="Pfam" id="PF03455">
    <property type="entry name" value="dDENN"/>
    <property type="match status" value="1"/>
</dbReference>
<dbReference type="Proteomes" id="UP001166052">
    <property type="component" value="Unassembled WGS sequence"/>
</dbReference>
<dbReference type="InterPro" id="IPR005112">
    <property type="entry name" value="dDENN_dom"/>
</dbReference>
<gene>
    <name evidence="6" type="primary">Dennd1a_0</name>
    <name evidence="6" type="ORF">GTO92_0021250</name>
</gene>
<dbReference type="Gene3D" id="6.10.140.1000">
    <property type="match status" value="1"/>
</dbReference>
<evidence type="ECO:0000259" key="5">
    <source>
        <dbReference type="PROSITE" id="PS50211"/>
    </source>
</evidence>
<feature type="region of interest" description="Disordered" evidence="4">
    <location>
        <begin position="624"/>
        <end position="799"/>
    </location>
</feature>
<evidence type="ECO:0000313" key="7">
    <source>
        <dbReference type="Proteomes" id="UP001166052"/>
    </source>
</evidence>
<organism evidence="6 7">
    <name type="scientific">Polypterus senegalus</name>
    <name type="common">Senegal bichir</name>
    <dbReference type="NCBI Taxonomy" id="55291"/>
    <lineage>
        <taxon>Eukaryota</taxon>
        <taxon>Metazoa</taxon>
        <taxon>Chordata</taxon>
        <taxon>Craniata</taxon>
        <taxon>Vertebrata</taxon>
        <taxon>Euteleostomi</taxon>
        <taxon>Actinopterygii</taxon>
        <taxon>Polypteriformes</taxon>
        <taxon>Polypteridae</taxon>
        <taxon>Polypterus</taxon>
    </lineage>
</organism>
<dbReference type="Pfam" id="PF03456">
    <property type="entry name" value="uDENN"/>
    <property type="match status" value="1"/>
</dbReference>
<feature type="non-terminal residue" evidence="6">
    <location>
        <position position="1"/>
    </location>
</feature>
<dbReference type="SMART" id="SM00799">
    <property type="entry name" value="DENN"/>
    <property type="match status" value="1"/>
</dbReference>
<feature type="domain" description="UDENN" evidence="5">
    <location>
        <begin position="13"/>
        <end position="375"/>
    </location>
</feature>
<keyword evidence="7" id="KW-1185">Reference proteome</keyword>
<dbReference type="PANTHER" id="PTHR13196:SF25">
    <property type="entry name" value="DENN DOMAIN-CONTAINING PROTEIN 1C"/>
    <property type="match status" value="1"/>
</dbReference>
<dbReference type="SMART" id="SM00801">
    <property type="entry name" value="dDENN"/>
    <property type="match status" value="1"/>
</dbReference>
<dbReference type="InterPro" id="IPR040032">
    <property type="entry name" value="DENND1A/B/C"/>
</dbReference>
<dbReference type="Pfam" id="PF02141">
    <property type="entry name" value="DENN"/>
    <property type="match status" value="1"/>
</dbReference>
<dbReference type="InterPro" id="IPR037516">
    <property type="entry name" value="Tripartite_DENN"/>
</dbReference>
<feature type="compositionally biased region" description="Low complexity" evidence="4">
    <location>
        <begin position="633"/>
        <end position="643"/>
    </location>
</feature>
<keyword evidence="2" id="KW-0344">Guanine-nucleotide releasing factor</keyword>
<protein>
    <submittedName>
        <fullName evidence="6">DEN1A protein</fullName>
    </submittedName>
</protein>
<dbReference type="SMART" id="SM00800">
    <property type="entry name" value="uDENN"/>
    <property type="match status" value="1"/>
</dbReference>
<dbReference type="PROSITE" id="PS50211">
    <property type="entry name" value="DENN"/>
    <property type="match status" value="1"/>
</dbReference>
<keyword evidence="3" id="KW-0968">Cytoplasmic vesicle</keyword>
<evidence type="ECO:0000256" key="1">
    <source>
        <dbReference type="ARBA" id="ARBA00004132"/>
    </source>
</evidence>
<evidence type="ECO:0000256" key="4">
    <source>
        <dbReference type="SAM" id="MobiDB-lite"/>
    </source>
</evidence>
<accession>A0ABS2YTB2</accession>
<evidence type="ECO:0000256" key="3">
    <source>
        <dbReference type="ARBA" id="ARBA00023329"/>
    </source>
</evidence>
<comment type="subcellular location">
    <subcellularLocation>
        <location evidence="1">Cytoplasmic vesicle</location>
        <location evidence="1">Clathrin-coated vesicle</location>
    </subcellularLocation>
</comment>
<name>A0ABS2YTB2_POLSE</name>
<reference evidence="6" key="1">
    <citation type="journal article" date="2021" name="Cell">
        <title>Tracing the genetic footprints of vertebrate landing in non-teleost ray-finned fishes.</title>
        <authorList>
            <person name="Bi X."/>
            <person name="Wang K."/>
            <person name="Yang L."/>
            <person name="Pan H."/>
            <person name="Jiang H."/>
            <person name="Wei Q."/>
            <person name="Fang M."/>
            <person name="Yu H."/>
            <person name="Zhu C."/>
            <person name="Cai Y."/>
            <person name="He Y."/>
            <person name="Gan X."/>
            <person name="Zeng H."/>
            <person name="Yu D."/>
            <person name="Zhu Y."/>
            <person name="Jiang H."/>
            <person name="Qiu Q."/>
            <person name="Yang H."/>
            <person name="Zhang Y.E."/>
            <person name="Wang W."/>
            <person name="Zhu M."/>
            <person name="He S."/>
            <person name="Zhang G."/>
        </authorList>
    </citation>
    <scope>NUCLEOTIDE SEQUENCE</scope>
    <source>
        <strain evidence="6">Bchr_001</strain>
    </source>
</reference>
<proteinExistence type="predicted"/>
<dbReference type="EMBL" id="JAAWVN010002171">
    <property type="protein sequence ID" value="MBN3289311.1"/>
    <property type="molecule type" value="Genomic_DNA"/>
</dbReference>
<dbReference type="Gene3D" id="3.40.50.11500">
    <property type="match status" value="1"/>
</dbReference>
<feature type="compositionally biased region" description="Basic and acidic residues" evidence="4">
    <location>
        <begin position="687"/>
        <end position="698"/>
    </location>
</feature>
<dbReference type="Gene3D" id="3.30.450.200">
    <property type="match status" value="1"/>
</dbReference>
<evidence type="ECO:0000313" key="6">
    <source>
        <dbReference type="EMBL" id="MBN3289311.1"/>
    </source>
</evidence>
<dbReference type="InterPro" id="IPR001194">
    <property type="entry name" value="cDENN_dom"/>
</dbReference>
<evidence type="ECO:0000256" key="2">
    <source>
        <dbReference type="ARBA" id="ARBA00022658"/>
    </source>
</evidence>
<comment type="caution">
    <text evidence="6">The sequence shown here is derived from an EMBL/GenBank/DDBJ whole genome shotgun (WGS) entry which is preliminary data.</text>
</comment>